<organism evidence="1 2">
    <name type="scientific">Setaria italica</name>
    <name type="common">Foxtail millet</name>
    <name type="synonym">Panicum italicum</name>
    <dbReference type="NCBI Taxonomy" id="4555"/>
    <lineage>
        <taxon>Eukaryota</taxon>
        <taxon>Viridiplantae</taxon>
        <taxon>Streptophyta</taxon>
        <taxon>Embryophyta</taxon>
        <taxon>Tracheophyta</taxon>
        <taxon>Spermatophyta</taxon>
        <taxon>Magnoliopsida</taxon>
        <taxon>Liliopsida</taxon>
        <taxon>Poales</taxon>
        <taxon>Poaceae</taxon>
        <taxon>PACMAD clade</taxon>
        <taxon>Panicoideae</taxon>
        <taxon>Panicodae</taxon>
        <taxon>Paniceae</taxon>
        <taxon>Cenchrinae</taxon>
        <taxon>Setaria</taxon>
    </lineage>
</organism>
<keyword evidence="2" id="KW-1185">Reference proteome</keyword>
<name>K4AMZ6_SETIT</name>
<evidence type="ECO:0000313" key="1">
    <source>
        <dbReference type="EnsemblPlants" id="KQK87595"/>
    </source>
</evidence>
<protein>
    <submittedName>
        <fullName evidence="1">Uncharacterized protein</fullName>
    </submittedName>
</protein>
<dbReference type="Gramene" id="KQK87595">
    <property type="protein sequence ID" value="KQK87595"/>
    <property type="gene ID" value="SETIT_040292mg"/>
</dbReference>
<dbReference type="InParanoid" id="K4AMZ6"/>
<accession>K4AMZ6</accession>
<dbReference type="EnsemblPlants" id="KQK87595">
    <property type="protein sequence ID" value="KQK87595"/>
    <property type="gene ID" value="SETIT_040292mg"/>
</dbReference>
<sequence length="33" mass="3877">MTNRENRLQTVESPNISPYSLSKMGEKEYIFTI</sequence>
<proteinExistence type="predicted"/>
<dbReference type="EMBL" id="AGNK02005418">
    <property type="status" value="NOT_ANNOTATED_CDS"/>
    <property type="molecule type" value="Genomic_DNA"/>
</dbReference>
<evidence type="ECO:0000313" key="2">
    <source>
        <dbReference type="Proteomes" id="UP000004995"/>
    </source>
</evidence>
<reference evidence="1" key="2">
    <citation type="submission" date="2018-08" db="UniProtKB">
        <authorList>
            <consortium name="EnsemblPlants"/>
        </authorList>
    </citation>
    <scope>IDENTIFICATION</scope>
    <source>
        <strain evidence="1">Yugu1</strain>
    </source>
</reference>
<dbReference type="AlphaFoldDB" id="K4AMZ6"/>
<dbReference type="HOGENOM" id="CLU_3385674_0_0_1"/>
<reference evidence="2" key="1">
    <citation type="journal article" date="2012" name="Nat. Biotechnol.">
        <title>Reference genome sequence of the model plant Setaria.</title>
        <authorList>
            <person name="Bennetzen J.L."/>
            <person name="Schmutz J."/>
            <person name="Wang H."/>
            <person name="Percifield R."/>
            <person name="Hawkins J."/>
            <person name="Pontaroli A.C."/>
            <person name="Estep M."/>
            <person name="Feng L."/>
            <person name="Vaughn J.N."/>
            <person name="Grimwood J."/>
            <person name="Jenkins J."/>
            <person name="Barry K."/>
            <person name="Lindquist E."/>
            <person name="Hellsten U."/>
            <person name="Deshpande S."/>
            <person name="Wang X."/>
            <person name="Wu X."/>
            <person name="Mitros T."/>
            <person name="Triplett J."/>
            <person name="Yang X."/>
            <person name="Ye C.Y."/>
            <person name="Mauro-Herrera M."/>
            <person name="Wang L."/>
            <person name="Li P."/>
            <person name="Sharma M."/>
            <person name="Sharma R."/>
            <person name="Ronald P.C."/>
            <person name="Panaud O."/>
            <person name="Kellogg E.A."/>
            <person name="Brutnell T.P."/>
            <person name="Doust A.N."/>
            <person name="Tuskan G.A."/>
            <person name="Rokhsar D."/>
            <person name="Devos K.M."/>
        </authorList>
    </citation>
    <scope>NUCLEOTIDE SEQUENCE [LARGE SCALE GENOMIC DNA]</scope>
    <source>
        <strain evidence="2">cv. Yugu1</strain>
    </source>
</reference>
<dbReference type="Proteomes" id="UP000004995">
    <property type="component" value="Unassembled WGS sequence"/>
</dbReference>